<dbReference type="PANTHER" id="PTHR39081">
    <property type="entry name" value="MUT7-C DOMAIN-CONTAINING PROTEIN"/>
    <property type="match status" value="1"/>
</dbReference>
<dbReference type="Pfam" id="PF14451">
    <property type="entry name" value="Ub-Mut7C"/>
    <property type="match status" value="1"/>
</dbReference>
<evidence type="ECO:0000259" key="2">
    <source>
        <dbReference type="Pfam" id="PF01927"/>
    </source>
</evidence>
<dbReference type="PANTHER" id="PTHR39081:SF1">
    <property type="entry name" value="MUT7-C RNASE DOMAIN-CONTAINING PROTEIN"/>
    <property type="match status" value="1"/>
</dbReference>
<sequence length="237" mass="26194">MRGRAVVHVRLDRRLWLFAAPRNRVERIEVSHDGTGTLGHLTESLGVPLTEVGSLRVDGQPARPGEQPGPGATVEVRPVDRPQRVPPRFVLDVHLGKLARRLRLLGVDAAYRNDAADDELIEQAAREDRVLLTQDRGILRRRALRCGAYVRGSGPAEQLDDVLDRFAPPLAPWTRCTLCNGALEPVPKHEVVDEIEPGTRRCFDDYARCAACGQVYWRGAHARRINAIIRSASGGTG</sequence>
<name>A0ABW3FWQ5_9PSEU</name>
<dbReference type="EMBL" id="JBHTIW010000022">
    <property type="protein sequence ID" value="MFD0922555.1"/>
    <property type="molecule type" value="Genomic_DNA"/>
</dbReference>
<evidence type="ECO:0000256" key="1">
    <source>
        <dbReference type="SAM" id="MobiDB-lite"/>
    </source>
</evidence>
<organism evidence="4 5">
    <name type="scientific">Saccharopolyspora rosea</name>
    <dbReference type="NCBI Taxonomy" id="524884"/>
    <lineage>
        <taxon>Bacteria</taxon>
        <taxon>Bacillati</taxon>
        <taxon>Actinomycetota</taxon>
        <taxon>Actinomycetes</taxon>
        <taxon>Pseudonocardiales</taxon>
        <taxon>Pseudonocardiaceae</taxon>
        <taxon>Saccharopolyspora</taxon>
    </lineage>
</organism>
<evidence type="ECO:0000313" key="4">
    <source>
        <dbReference type="EMBL" id="MFD0922555.1"/>
    </source>
</evidence>
<protein>
    <submittedName>
        <fullName evidence="4">Mut7-C ubiquitin/RNAse domain-containing protein</fullName>
    </submittedName>
</protein>
<gene>
    <name evidence="4" type="ORF">ACFQ16_22650</name>
</gene>
<dbReference type="Pfam" id="PF01927">
    <property type="entry name" value="Mut7-C"/>
    <property type="match status" value="1"/>
</dbReference>
<dbReference type="Proteomes" id="UP001597018">
    <property type="component" value="Unassembled WGS sequence"/>
</dbReference>
<feature type="domain" description="Ubiquitin Mut7-C" evidence="3">
    <location>
        <begin position="6"/>
        <end position="83"/>
    </location>
</feature>
<evidence type="ECO:0000313" key="5">
    <source>
        <dbReference type="Proteomes" id="UP001597018"/>
    </source>
</evidence>
<proteinExistence type="predicted"/>
<reference evidence="5" key="1">
    <citation type="journal article" date="2019" name="Int. J. Syst. Evol. Microbiol.">
        <title>The Global Catalogue of Microorganisms (GCM) 10K type strain sequencing project: providing services to taxonomists for standard genome sequencing and annotation.</title>
        <authorList>
            <consortium name="The Broad Institute Genomics Platform"/>
            <consortium name="The Broad Institute Genome Sequencing Center for Infectious Disease"/>
            <person name="Wu L."/>
            <person name="Ma J."/>
        </authorList>
    </citation>
    <scope>NUCLEOTIDE SEQUENCE [LARGE SCALE GENOMIC DNA]</scope>
    <source>
        <strain evidence="5">CCUG 56401</strain>
    </source>
</reference>
<feature type="region of interest" description="Disordered" evidence="1">
    <location>
        <begin position="58"/>
        <end position="77"/>
    </location>
</feature>
<accession>A0ABW3FWQ5</accession>
<dbReference type="RefSeq" id="WP_263252318.1">
    <property type="nucleotide sequence ID" value="NZ_BAABLT010000054.1"/>
</dbReference>
<feature type="domain" description="Mut7-C RNAse" evidence="2">
    <location>
        <begin position="87"/>
        <end position="228"/>
    </location>
</feature>
<dbReference type="InterPro" id="IPR027798">
    <property type="entry name" value="Ub_Mut7C"/>
</dbReference>
<dbReference type="InterPro" id="IPR002782">
    <property type="entry name" value="Mut7-C_RNAse_dom"/>
</dbReference>
<keyword evidence="5" id="KW-1185">Reference proteome</keyword>
<evidence type="ECO:0000259" key="3">
    <source>
        <dbReference type="Pfam" id="PF14451"/>
    </source>
</evidence>
<comment type="caution">
    <text evidence="4">The sequence shown here is derived from an EMBL/GenBank/DDBJ whole genome shotgun (WGS) entry which is preliminary data.</text>
</comment>